<dbReference type="GO" id="GO:0046872">
    <property type="term" value="F:metal ion binding"/>
    <property type="evidence" value="ECO:0007669"/>
    <property type="project" value="UniProtKB-KW"/>
</dbReference>
<gene>
    <name evidence="19" type="primary">Limk1</name>
    <name evidence="19" type="ORF">TNCT_508622</name>
</gene>
<evidence type="ECO:0000313" key="20">
    <source>
        <dbReference type="Proteomes" id="UP000887116"/>
    </source>
</evidence>
<keyword evidence="11 14" id="KW-0862">Zinc</keyword>
<evidence type="ECO:0000256" key="9">
    <source>
        <dbReference type="ARBA" id="ARBA00022741"/>
    </source>
</evidence>
<feature type="binding site" evidence="15">
    <location>
        <position position="399"/>
    </location>
    <ligand>
        <name>ATP</name>
        <dbReference type="ChEBI" id="CHEBI:30616"/>
    </ligand>
</feature>
<evidence type="ECO:0000259" key="17">
    <source>
        <dbReference type="PROSITE" id="PS50023"/>
    </source>
</evidence>
<evidence type="ECO:0000259" key="16">
    <source>
        <dbReference type="PROSITE" id="PS50011"/>
    </source>
</evidence>
<dbReference type="SMART" id="SM00132">
    <property type="entry name" value="LIM"/>
    <property type="match status" value="2"/>
</dbReference>
<dbReference type="OrthoDB" id="20134at2759"/>
<evidence type="ECO:0000259" key="18">
    <source>
        <dbReference type="PROSITE" id="PS50106"/>
    </source>
</evidence>
<evidence type="ECO:0000256" key="5">
    <source>
        <dbReference type="ARBA" id="ARBA00022527"/>
    </source>
</evidence>
<dbReference type="PANTHER" id="PTHR46485">
    <property type="entry name" value="LIM DOMAIN KINASE 1"/>
    <property type="match status" value="1"/>
</dbReference>
<dbReference type="PROSITE" id="PS50106">
    <property type="entry name" value="PDZ"/>
    <property type="match status" value="1"/>
</dbReference>
<accession>A0A8X6HAA2</accession>
<dbReference type="Pfam" id="PF07714">
    <property type="entry name" value="PK_Tyr_Ser-Thr"/>
    <property type="match status" value="1"/>
</dbReference>
<evidence type="ECO:0000256" key="12">
    <source>
        <dbReference type="ARBA" id="ARBA00022840"/>
    </source>
</evidence>
<dbReference type="AlphaFoldDB" id="A0A8X6HAA2"/>
<dbReference type="Pfam" id="PF00595">
    <property type="entry name" value="PDZ"/>
    <property type="match status" value="1"/>
</dbReference>
<keyword evidence="4" id="KW-0963">Cytoplasm</keyword>
<evidence type="ECO:0000256" key="2">
    <source>
        <dbReference type="ARBA" id="ARBA00005843"/>
    </source>
</evidence>
<evidence type="ECO:0000256" key="10">
    <source>
        <dbReference type="ARBA" id="ARBA00022777"/>
    </source>
</evidence>
<evidence type="ECO:0000256" key="13">
    <source>
        <dbReference type="ARBA" id="ARBA00023038"/>
    </source>
</evidence>
<evidence type="ECO:0000256" key="3">
    <source>
        <dbReference type="ARBA" id="ARBA00012513"/>
    </source>
</evidence>
<dbReference type="CDD" id="cd09365">
    <property type="entry name" value="LIM2_LIMK"/>
    <property type="match status" value="1"/>
</dbReference>
<comment type="similarity">
    <text evidence="2">Belongs to the protein kinase superfamily. TKL Ser/Thr protein kinase family.</text>
</comment>
<keyword evidence="9 15" id="KW-0547">Nucleotide-binding</keyword>
<keyword evidence="20" id="KW-1185">Reference proteome</keyword>
<evidence type="ECO:0000256" key="4">
    <source>
        <dbReference type="ARBA" id="ARBA00022490"/>
    </source>
</evidence>
<dbReference type="Gene3D" id="2.30.42.10">
    <property type="match status" value="1"/>
</dbReference>
<proteinExistence type="inferred from homology"/>
<reference evidence="19" key="1">
    <citation type="submission" date="2020-07" db="EMBL/GenBank/DDBJ databases">
        <title>Multicomponent nature underlies the extraordinary mechanical properties of spider dragline silk.</title>
        <authorList>
            <person name="Kono N."/>
            <person name="Nakamura H."/>
            <person name="Mori M."/>
            <person name="Yoshida Y."/>
            <person name="Ohtoshi R."/>
            <person name="Malay A.D."/>
            <person name="Moran D.A.P."/>
            <person name="Tomita M."/>
            <person name="Numata K."/>
            <person name="Arakawa K."/>
        </authorList>
    </citation>
    <scope>NUCLEOTIDE SEQUENCE</scope>
</reference>
<evidence type="ECO:0000256" key="8">
    <source>
        <dbReference type="ARBA" id="ARBA00022737"/>
    </source>
</evidence>
<evidence type="ECO:0000313" key="19">
    <source>
        <dbReference type="EMBL" id="GFR20176.1"/>
    </source>
</evidence>
<dbReference type="EMBL" id="BMAO01008019">
    <property type="protein sequence ID" value="GFR20176.1"/>
    <property type="molecule type" value="Genomic_DNA"/>
</dbReference>
<name>A0A8X6HAA2_TRICU</name>
<dbReference type="GO" id="GO:0005524">
    <property type="term" value="F:ATP binding"/>
    <property type="evidence" value="ECO:0007669"/>
    <property type="project" value="UniProtKB-UniRule"/>
</dbReference>
<dbReference type="PROSITE" id="PS00107">
    <property type="entry name" value="PROTEIN_KINASE_ATP"/>
    <property type="match status" value="1"/>
</dbReference>
<evidence type="ECO:0000256" key="11">
    <source>
        <dbReference type="ARBA" id="ARBA00022833"/>
    </source>
</evidence>
<keyword evidence="7 14" id="KW-0479">Metal-binding</keyword>
<dbReference type="SUPFAM" id="SSF50156">
    <property type="entry name" value="PDZ domain-like"/>
    <property type="match status" value="1"/>
</dbReference>
<dbReference type="InterPro" id="IPR017441">
    <property type="entry name" value="Protein_kinase_ATP_BS"/>
</dbReference>
<comment type="subcellular location">
    <subcellularLocation>
        <location evidence="1">Cytoplasm</location>
    </subcellularLocation>
</comment>
<dbReference type="SUPFAM" id="SSF56112">
    <property type="entry name" value="Protein kinase-like (PK-like)"/>
    <property type="match status" value="1"/>
</dbReference>
<dbReference type="InterPro" id="IPR001245">
    <property type="entry name" value="Ser-Thr/Tyr_kinase_cat_dom"/>
</dbReference>
<dbReference type="GO" id="GO:0005634">
    <property type="term" value="C:nucleus"/>
    <property type="evidence" value="ECO:0007669"/>
    <property type="project" value="TreeGrafter"/>
</dbReference>
<dbReference type="InterPro" id="IPR001478">
    <property type="entry name" value="PDZ"/>
</dbReference>
<evidence type="ECO:0000256" key="14">
    <source>
        <dbReference type="PROSITE-ProRule" id="PRU00125"/>
    </source>
</evidence>
<evidence type="ECO:0000256" key="6">
    <source>
        <dbReference type="ARBA" id="ARBA00022679"/>
    </source>
</evidence>
<dbReference type="InterPro" id="IPR001781">
    <property type="entry name" value="Znf_LIM"/>
</dbReference>
<dbReference type="PROSITE" id="PS50011">
    <property type="entry name" value="PROTEIN_KINASE_DOM"/>
    <property type="match status" value="1"/>
</dbReference>
<keyword evidence="10 19" id="KW-0418">Kinase</keyword>
<keyword evidence="13 14" id="KW-0440">LIM domain</keyword>
<keyword evidence="12 15" id="KW-0067">ATP-binding</keyword>
<dbReference type="PANTHER" id="PTHR46485:SF4">
    <property type="entry name" value="LIM DOMAIN KINASE 1"/>
    <property type="match status" value="1"/>
</dbReference>
<dbReference type="GO" id="GO:0005737">
    <property type="term" value="C:cytoplasm"/>
    <property type="evidence" value="ECO:0007669"/>
    <property type="project" value="UniProtKB-SubCell"/>
</dbReference>
<dbReference type="GO" id="GO:0030036">
    <property type="term" value="P:actin cytoskeleton organization"/>
    <property type="evidence" value="ECO:0007669"/>
    <property type="project" value="TreeGrafter"/>
</dbReference>
<dbReference type="Gene3D" id="1.10.510.10">
    <property type="entry name" value="Transferase(Phosphotransferase) domain 1"/>
    <property type="match status" value="1"/>
</dbReference>
<dbReference type="Pfam" id="PF00412">
    <property type="entry name" value="LIM"/>
    <property type="match status" value="1"/>
</dbReference>
<dbReference type="InterPro" id="IPR050940">
    <property type="entry name" value="Actin_reg-Ser/Thr_kinase"/>
</dbReference>
<dbReference type="EC" id="2.7.11.1" evidence="3"/>
<evidence type="ECO:0000256" key="1">
    <source>
        <dbReference type="ARBA" id="ARBA00004496"/>
    </source>
</evidence>
<dbReference type="InterPro" id="IPR000719">
    <property type="entry name" value="Prot_kinase_dom"/>
</dbReference>
<dbReference type="GO" id="GO:0004674">
    <property type="term" value="F:protein serine/threonine kinase activity"/>
    <property type="evidence" value="ECO:0007669"/>
    <property type="project" value="UniProtKB-KW"/>
</dbReference>
<dbReference type="InterPro" id="IPR036034">
    <property type="entry name" value="PDZ_sf"/>
</dbReference>
<dbReference type="FunFam" id="1.10.510.10:FF:000682">
    <property type="entry name" value="WNK lysine deficient protein kinase 4"/>
    <property type="match status" value="1"/>
</dbReference>
<dbReference type="Gene3D" id="2.10.110.10">
    <property type="entry name" value="Cysteine Rich Protein"/>
    <property type="match status" value="2"/>
</dbReference>
<keyword evidence="8" id="KW-0677">Repeat</keyword>
<dbReference type="Gene3D" id="3.30.200.20">
    <property type="entry name" value="Phosphorylase Kinase, domain 1"/>
    <property type="match status" value="1"/>
</dbReference>
<comment type="caution">
    <text evidence="19">The sequence shown here is derived from an EMBL/GenBank/DDBJ whole genome shotgun (WGS) entry which is preliminary data.</text>
</comment>
<keyword evidence="6" id="KW-0808">Transferase</keyword>
<feature type="domain" description="LIM zinc-binding" evidence="17">
    <location>
        <begin position="118"/>
        <end position="179"/>
    </location>
</feature>
<dbReference type="InterPro" id="IPR011009">
    <property type="entry name" value="Kinase-like_dom_sf"/>
</dbReference>
<evidence type="ECO:0000256" key="15">
    <source>
        <dbReference type="PROSITE-ProRule" id="PRU10141"/>
    </source>
</evidence>
<dbReference type="Proteomes" id="UP000887116">
    <property type="component" value="Unassembled WGS sequence"/>
</dbReference>
<evidence type="ECO:0000256" key="7">
    <source>
        <dbReference type="ARBA" id="ARBA00022723"/>
    </source>
</evidence>
<organism evidence="19 20">
    <name type="scientific">Trichonephila clavata</name>
    <name type="common">Joro spider</name>
    <name type="synonym">Nephila clavata</name>
    <dbReference type="NCBI Taxonomy" id="2740835"/>
    <lineage>
        <taxon>Eukaryota</taxon>
        <taxon>Metazoa</taxon>
        <taxon>Ecdysozoa</taxon>
        <taxon>Arthropoda</taxon>
        <taxon>Chelicerata</taxon>
        <taxon>Arachnida</taxon>
        <taxon>Araneae</taxon>
        <taxon>Araneomorphae</taxon>
        <taxon>Entelegynae</taxon>
        <taxon>Araneoidea</taxon>
        <taxon>Nephilidae</taxon>
        <taxon>Trichonephila</taxon>
    </lineage>
</organism>
<sequence>MHSGCQALTPLLPPCINLILFKIVVFNQSKLNEQCWKFNLDVDMPICAGCSENIDDEECVQACNKDWHSTCFKILTLRQVYLTVLTRCSVCQNQVIGSFFEKDGLIYCQKDYWNEFGEECHDCKQFISGPVMVAGDHKFHPECFKCDNCSNFIGDGESFALVERSRLYCAACYKQQMAPLSQRLPFTKEPHSIKFVEIPAHSEASNKKVKISVGCCQNQKLQHGFHELHISDVVLNKDLMSLHIGDRILEVNGKPLQNNSLEEIKKLIQTRDKPVQLTVEHEPAVLIRSQSMNFSSLLDSSQFLCPNTHVLPKCSLSHRPAEQRLRRSASLPRSFIRDLKSAKGQQHDFTRTRSFRIQPKNQQIFRPSDLVLGKLLGRGFFGQAFLVTHRHSGQEMVMKELYRLDEEAQQNFVKEIAVLRSLQHRNVLRFVGVLYKDKKLHLLTEYISGGTLQDYIHDLSIEISWLQRINFSKDIAAGMAYLHSKNIIHRDLNSNNCLVRKDKSVVVADFGLARVMLDKQISRKENGGHVRRPERKKRYTVVGNPYWMAPEMMTHKKYDERVDIFSFGIILCEIIGRVPADPDYLPRSSDFGLNVAAFKEKFCNGCPEPFSEIAFKCCDIYPEKRPIFTTLKEWLELMSVHLTVKNELPLELVDAIRNFSSQSESADESSPEVYLSPPYPLLRTFSEQGACRLSIDKSASIIEL</sequence>
<dbReference type="PROSITE" id="PS50023">
    <property type="entry name" value="LIM_DOMAIN_2"/>
    <property type="match status" value="2"/>
</dbReference>
<dbReference type="PROSITE" id="PS00478">
    <property type="entry name" value="LIM_DOMAIN_1"/>
    <property type="match status" value="1"/>
</dbReference>
<dbReference type="SUPFAM" id="SSF57716">
    <property type="entry name" value="Glucocorticoid receptor-like (DNA-binding domain)"/>
    <property type="match status" value="3"/>
</dbReference>
<dbReference type="PRINTS" id="PR00109">
    <property type="entry name" value="TYRKINASE"/>
</dbReference>
<feature type="domain" description="PDZ" evidence="18">
    <location>
        <begin position="237"/>
        <end position="283"/>
    </location>
</feature>
<dbReference type="FunFam" id="3.30.200.20:FF:000038">
    <property type="entry name" value="LIM domain kinase 2"/>
    <property type="match status" value="1"/>
</dbReference>
<protein>
    <recommendedName>
        <fullName evidence="3">non-specific serine/threonine protein kinase</fullName>
        <ecNumber evidence="3">2.7.11.1</ecNumber>
    </recommendedName>
</protein>
<keyword evidence="5" id="KW-0723">Serine/threonine-protein kinase</keyword>
<feature type="domain" description="Protein kinase" evidence="16">
    <location>
        <begin position="370"/>
        <end position="644"/>
    </location>
</feature>
<feature type="domain" description="LIM zinc-binding" evidence="17">
    <location>
        <begin position="45"/>
        <end position="117"/>
    </location>
</feature>